<proteinExistence type="predicted"/>
<dbReference type="Gene3D" id="3.30.70.20">
    <property type="match status" value="1"/>
</dbReference>
<feature type="domain" description="4Fe-4S ferredoxin-type" evidence="5">
    <location>
        <begin position="330"/>
        <end position="357"/>
    </location>
</feature>
<evidence type="ECO:0000256" key="4">
    <source>
        <dbReference type="ARBA" id="ARBA00023014"/>
    </source>
</evidence>
<evidence type="ECO:0000256" key="2">
    <source>
        <dbReference type="ARBA" id="ARBA00022723"/>
    </source>
</evidence>
<accession>A0A6V8LNE2</accession>
<dbReference type="PANTHER" id="PTHR43687">
    <property type="entry name" value="ADENYLYLSULFATE REDUCTASE, BETA SUBUNIT"/>
    <property type="match status" value="1"/>
</dbReference>
<dbReference type="InterPro" id="IPR017900">
    <property type="entry name" value="4Fe4S_Fe_S_CS"/>
</dbReference>
<protein>
    <submittedName>
        <fullName evidence="6">Ferredoxin-2</fullName>
    </submittedName>
</protein>
<dbReference type="Pfam" id="PF04015">
    <property type="entry name" value="DUF362"/>
    <property type="match status" value="1"/>
</dbReference>
<reference evidence="6 7" key="1">
    <citation type="submission" date="2020-04" db="EMBL/GenBank/DDBJ databases">
        <authorList>
            <consortium name="Desulfovibrio sp. FSS-1 genome sequencing consortium"/>
            <person name="Shimoshige H."/>
            <person name="Kobayashi H."/>
            <person name="Maekawa T."/>
        </authorList>
    </citation>
    <scope>NUCLEOTIDE SEQUENCE [LARGE SCALE GENOMIC DNA]</scope>
    <source>
        <strain evidence="6 7">SIID29052-01</strain>
    </source>
</reference>
<dbReference type="PROSITE" id="PS51379">
    <property type="entry name" value="4FE4S_FER_2"/>
    <property type="match status" value="2"/>
</dbReference>
<keyword evidence="4" id="KW-0411">Iron-sulfur</keyword>
<evidence type="ECO:0000256" key="3">
    <source>
        <dbReference type="ARBA" id="ARBA00023004"/>
    </source>
</evidence>
<dbReference type="InterPro" id="IPR050572">
    <property type="entry name" value="Fe-S_Ferredoxin"/>
</dbReference>
<organism evidence="6 7">
    <name type="scientific">Fundidesulfovibrio magnetotacticus</name>
    <dbReference type="NCBI Taxonomy" id="2730080"/>
    <lineage>
        <taxon>Bacteria</taxon>
        <taxon>Pseudomonadati</taxon>
        <taxon>Thermodesulfobacteriota</taxon>
        <taxon>Desulfovibrionia</taxon>
        <taxon>Desulfovibrionales</taxon>
        <taxon>Desulfovibrionaceae</taxon>
        <taxon>Fundidesulfovibrio</taxon>
    </lineage>
</organism>
<dbReference type="RefSeq" id="WP_173081990.1">
    <property type="nucleotide sequence ID" value="NZ_BLTE01000003.1"/>
</dbReference>
<dbReference type="InterPro" id="IPR007160">
    <property type="entry name" value="DUF362"/>
</dbReference>
<dbReference type="PROSITE" id="PS00198">
    <property type="entry name" value="4FE4S_FER_1"/>
    <property type="match status" value="2"/>
</dbReference>
<keyword evidence="2" id="KW-0479">Metal-binding</keyword>
<dbReference type="PANTHER" id="PTHR43687:SF1">
    <property type="entry name" value="FERREDOXIN III"/>
    <property type="match status" value="1"/>
</dbReference>
<evidence type="ECO:0000313" key="6">
    <source>
        <dbReference type="EMBL" id="GFK93204.1"/>
    </source>
</evidence>
<evidence type="ECO:0000256" key="1">
    <source>
        <dbReference type="ARBA" id="ARBA00022485"/>
    </source>
</evidence>
<reference evidence="6 7" key="2">
    <citation type="submission" date="2020-05" db="EMBL/GenBank/DDBJ databases">
        <title>Draft genome sequence of Desulfovibrio sp. strainFSS-1.</title>
        <authorList>
            <person name="Shimoshige H."/>
            <person name="Kobayashi H."/>
            <person name="Maekawa T."/>
        </authorList>
    </citation>
    <scope>NUCLEOTIDE SEQUENCE [LARGE SCALE GENOMIC DNA]</scope>
    <source>
        <strain evidence="6 7">SIID29052-01</strain>
    </source>
</reference>
<dbReference type="Proteomes" id="UP000494245">
    <property type="component" value="Unassembled WGS sequence"/>
</dbReference>
<comment type="caution">
    <text evidence="6">The sequence shown here is derived from an EMBL/GenBank/DDBJ whole genome shotgun (WGS) entry which is preliminary data.</text>
</comment>
<dbReference type="EMBL" id="BLTE01000003">
    <property type="protein sequence ID" value="GFK93204.1"/>
    <property type="molecule type" value="Genomic_DNA"/>
</dbReference>
<evidence type="ECO:0000313" key="7">
    <source>
        <dbReference type="Proteomes" id="UP000494245"/>
    </source>
</evidence>
<sequence>MPIVMTRAADYQDCQDAVRRAFELFPLPLAGAKVMIKPNVLRPARPEEAVTTHPAVLEAVVRCVEEHGPACVTVGDNPGLHGYGANEASFERCGLMEAARGHYRNIGQDAVEVPFAEGYGGRLQVSRAVMESDVFISVPKFKTHGLTGITGAIKNSYGILPGAQKAQLHRLAGGHERFHHVVTDVFRLRAPDLVIMDAVLGMQGNGPASKDLRWVGRVLASDSSVALDAVMARMMGIDPARLPFLVRARDLGLGSFDHADVELDGELLLLEGFRHPPLDDAAQGHADGLRRILEERALARPVVDAAACTGCGTCAAQCPAQALAMEDGLPVVDAQACIACYCCQEMCPEKAIALKAAQCPGCAGR</sequence>
<keyword evidence="3" id="KW-0408">Iron</keyword>
<dbReference type="GO" id="GO:0051539">
    <property type="term" value="F:4 iron, 4 sulfur cluster binding"/>
    <property type="evidence" value="ECO:0007669"/>
    <property type="project" value="UniProtKB-KW"/>
</dbReference>
<dbReference type="Pfam" id="PF13237">
    <property type="entry name" value="Fer4_10"/>
    <property type="match status" value="1"/>
</dbReference>
<gene>
    <name evidence="6" type="ORF">NNJEOMEG_01035</name>
</gene>
<dbReference type="InterPro" id="IPR017896">
    <property type="entry name" value="4Fe4S_Fe-S-bd"/>
</dbReference>
<keyword evidence="7" id="KW-1185">Reference proteome</keyword>
<feature type="domain" description="4Fe-4S ferredoxin-type" evidence="5">
    <location>
        <begin position="299"/>
        <end position="328"/>
    </location>
</feature>
<evidence type="ECO:0000259" key="5">
    <source>
        <dbReference type="PROSITE" id="PS51379"/>
    </source>
</evidence>
<dbReference type="GO" id="GO:0046872">
    <property type="term" value="F:metal ion binding"/>
    <property type="evidence" value="ECO:0007669"/>
    <property type="project" value="UniProtKB-KW"/>
</dbReference>
<name>A0A6V8LNE2_9BACT</name>
<dbReference type="SUPFAM" id="SSF54862">
    <property type="entry name" value="4Fe-4S ferredoxins"/>
    <property type="match status" value="1"/>
</dbReference>
<keyword evidence="1" id="KW-0004">4Fe-4S</keyword>
<dbReference type="AlphaFoldDB" id="A0A6V8LNE2"/>